<organism evidence="1 2">
    <name type="scientific">Clostridium zeae</name>
    <dbReference type="NCBI Taxonomy" id="2759022"/>
    <lineage>
        <taxon>Bacteria</taxon>
        <taxon>Bacillati</taxon>
        <taxon>Bacillota</taxon>
        <taxon>Clostridia</taxon>
        <taxon>Eubacteriales</taxon>
        <taxon>Clostridiaceae</taxon>
        <taxon>Clostridium</taxon>
    </lineage>
</organism>
<accession>A0ABQ1E7K1</accession>
<comment type="caution">
    <text evidence="1">The sequence shown here is derived from an EMBL/GenBank/DDBJ whole genome shotgun (WGS) entry which is preliminary data.</text>
</comment>
<dbReference type="Proteomes" id="UP000663802">
    <property type="component" value="Unassembled WGS sequence"/>
</dbReference>
<dbReference type="Gene3D" id="3.30.450.20">
    <property type="entry name" value="PAS domain"/>
    <property type="match status" value="1"/>
</dbReference>
<evidence type="ECO:0008006" key="3">
    <source>
        <dbReference type="Google" id="ProtNLM"/>
    </source>
</evidence>
<evidence type="ECO:0000313" key="1">
    <source>
        <dbReference type="EMBL" id="GFZ30757.1"/>
    </source>
</evidence>
<reference evidence="1 2" key="1">
    <citation type="journal article" date="2021" name="Int. J. Syst. Evol. Microbiol.">
        <title>Clostridium zeae sp. nov., isolated from corn silage.</title>
        <authorList>
            <person name="Kobayashi H."/>
            <person name="Tanizawa Y."/>
            <person name="Yagura M."/>
            <person name="Sakamoto M."/>
            <person name="Ohkuma M."/>
            <person name="Tohno M."/>
        </authorList>
    </citation>
    <scope>NUCLEOTIDE SEQUENCE [LARGE SCALE GENOMIC DNA]</scope>
    <source>
        <strain evidence="1 2">CSC2</strain>
    </source>
</reference>
<evidence type="ECO:0000313" key="2">
    <source>
        <dbReference type="Proteomes" id="UP000663802"/>
    </source>
</evidence>
<proteinExistence type="predicted"/>
<protein>
    <recommendedName>
        <fullName evidence="3">PAS domain-containing protein</fullName>
    </recommendedName>
</protein>
<dbReference type="RefSeq" id="WP_206868807.1">
    <property type="nucleotide sequence ID" value="NZ_BMBA01000001.1"/>
</dbReference>
<name>A0ABQ1E7K1_9CLOT</name>
<keyword evidence="2" id="KW-1185">Reference proteome</keyword>
<sequence>MLSEDYSKVIGLSEFKAEPLMILDNGYKVKYINDSFKQYFKVDEGKAIGEHLFNIIKNVDFFNFIFDSVKYNLDRIYQISVIFNKRLYYFNVSVKSIVDDKSFIMVLFTRLSETEIISIINKETVKCIYEDLIEPVASLTLAADMLNNMLEGLTDKQIQAINVIWEEVEKISCIIKGYV</sequence>
<dbReference type="EMBL" id="BMBA01000001">
    <property type="protein sequence ID" value="GFZ30757.1"/>
    <property type="molecule type" value="Genomic_DNA"/>
</dbReference>
<gene>
    <name evidence="1" type="ORF">CSC2_12830</name>
</gene>